<sequence length="130" mass="14440">MLQFLRDRVAYLSPDCIQKTSEQRKTANSVPFPKQSFLRPLSVHLEAGCFHQNQNSILMQSPTSGPALCPRGVLGACCQQDIGFEVLPNVIPSLTPCTNWKTLVFPQGFVSSYWVDLGHCRGFGLSQILK</sequence>
<dbReference type="EMBL" id="SRLO01000013">
    <property type="protein sequence ID" value="TNN86743.1"/>
    <property type="molecule type" value="Genomic_DNA"/>
</dbReference>
<proteinExistence type="predicted"/>
<dbReference type="Proteomes" id="UP000314294">
    <property type="component" value="Unassembled WGS sequence"/>
</dbReference>
<reference evidence="1 2" key="1">
    <citation type="submission" date="2019-03" db="EMBL/GenBank/DDBJ databases">
        <title>First draft genome of Liparis tanakae, snailfish: a comprehensive survey of snailfish specific genes.</title>
        <authorList>
            <person name="Kim W."/>
            <person name="Song I."/>
            <person name="Jeong J.-H."/>
            <person name="Kim D."/>
            <person name="Kim S."/>
            <person name="Ryu S."/>
            <person name="Song J.Y."/>
            <person name="Lee S.K."/>
        </authorList>
    </citation>
    <scope>NUCLEOTIDE SEQUENCE [LARGE SCALE GENOMIC DNA]</scope>
    <source>
        <tissue evidence="1">Muscle</tissue>
    </source>
</reference>
<accession>A0A4Z2JAI1</accession>
<organism evidence="1 2">
    <name type="scientific">Liparis tanakae</name>
    <name type="common">Tanaka's snailfish</name>
    <dbReference type="NCBI Taxonomy" id="230148"/>
    <lineage>
        <taxon>Eukaryota</taxon>
        <taxon>Metazoa</taxon>
        <taxon>Chordata</taxon>
        <taxon>Craniata</taxon>
        <taxon>Vertebrata</taxon>
        <taxon>Euteleostomi</taxon>
        <taxon>Actinopterygii</taxon>
        <taxon>Neopterygii</taxon>
        <taxon>Teleostei</taxon>
        <taxon>Neoteleostei</taxon>
        <taxon>Acanthomorphata</taxon>
        <taxon>Eupercaria</taxon>
        <taxon>Perciformes</taxon>
        <taxon>Cottioidei</taxon>
        <taxon>Cottales</taxon>
        <taxon>Liparidae</taxon>
        <taxon>Liparis</taxon>
    </lineage>
</organism>
<keyword evidence="2" id="KW-1185">Reference proteome</keyword>
<protein>
    <submittedName>
        <fullName evidence="1">Uncharacterized protein</fullName>
    </submittedName>
</protein>
<dbReference type="AlphaFoldDB" id="A0A4Z2JAI1"/>
<evidence type="ECO:0000313" key="1">
    <source>
        <dbReference type="EMBL" id="TNN86743.1"/>
    </source>
</evidence>
<name>A0A4Z2JAI1_9TELE</name>
<comment type="caution">
    <text evidence="1">The sequence shown here is derived from an EMBL/GenBank/DDBJ whole genome shotgun (WGS) entry which is preliminary data.</text>
</comment>
<gene>
    <name evidence="1" type="ORF">EYF80_002926</name>
</gene>
<evidence type="ECO:0000313" key="2">
    <source>
        <dbReference type="Proteomes" id="UP000314294"/>
    </source>
</evidence>